<keyword evidence="1" id="KW-0472">Membrane</keyword>
<dbReference type="EMBL" id="BMMF01000002">
    <property type="protein sequence ID" value="GGK23801.1"/>
    <property type="molecule type" value="Genomic_DNA"/>
</dbReference>
<evidence type="ECO:0008006" key="4">
    <source>
        <dbReference type="Google" id="ProtNLM"/>
    </source>
</evidence>
<dbReference type="RefSeq" id="WP_188909836.1">
    <property type="nucleotide sequence ID" value="NZ_BMMF01000002.1"/>
</dbReference>
<gene>
    <name evidence="2" type="ORF">GCM10011322_08050</name>
</gene>
<evidence type="ECO:0000313" key="3">
    <source>
        <dbReference type="Proteomes" id="UP000600449"/>
    </source>
</evidence>
<sequence length="128" mass="14450">MQTVTMSMSSATDWIVRCRDWLDERGKGAWIAAIVAGFIVFWPIGLGLLLYMIGSKRMGKGWGRRNRQTVSGATGNAAFDSYRAETLKRLEEERDAFMSFLDELRQAKDRAEFDQFMARRNGSGTNAA</sequence>
<proteinExistence type="predicted"/>
<keyword evidence="3" id="KW-1185">Reference proteome</keyword>
<comment type="caution">
    <text evidence="2">The sequence shown here is derived from an EMBL/GenBank/DDBJ whole genome shotgun (WGS) entry which is preliminary data.</text>
</comment>
<dbReference type="Pfam" id="PF11014">
    <property type="entry name" value="DUF2852"/>
    <property type="match status" value="1"/>
</dbReference>
<reference evidence="2 3" key="1">
    <citation type="journal article" date="2014" name="Int. J. Syst. Evol. Microbiol.">
        <title>Complete genome sequence of Corynebacterium casei LMG S-19264T (=DSM 44701T), isolated from a smear-ripened cheese.</title>
        <authorList>
            <consortium name="US DOE Joint Genome Institute (JGI-PGF)"/>
            <person name="Walter F."/>
            <person name="Albersmeier A."/>
            <person name="Kalinowski J."/>
            <person name="Ruckert C."/>
        </authorList>
    </citation>
    <scope>NUCLEOTIDE SEQUENCE [LARGE SCALE GENOMIC DNA]</scope>
    <source>
        <strain evidence="2 3">CGMCC 1.9161</strain>
    </source>
</reference>
<feature type="transmembrane region" description="Helical" evidence="1">
    <location>
        <begin position="29"/>
        <end position="54"/>
    </location>
</feature>
<keyword evidence="1" id="KW-0812">Transmembrane</keyword>
<dbReference type="AlphaFoldDB" id="A0A917Q594"/>
<dbReference type="Proteomes" id="UP000600449">
    <property type="component" value="Unassembled WGS sequence"/>
</dbReference>
<evidence type="ECO:0000313" key="2">
    <source>
        <dbReference type="EMBL" id="GGK23801.1"/>
    </source>
</evidence>
<organism evidence="2 3">
    <name type="scientific">Salinarimonas ramus</name>
    <dbReference type="NCBI Taxonomy" id="690164"/>
    <lineage>
        <taxon>Bacteria</taxon>
        <taxon>Pseudomonadati</taxon>
        <taxon>Pseudomonadota</taxon>
        <taxon>Alphaproteobacteria</taxon>
        <taxon>Hyphomicrobiales</taxon>
        <taxon>Salinarimonadaceae</taxon>
        <taxon>Salinarimonas</taxon>
    </lineage>
</organism>
<protein>
    <recommendedName>
        <fullName evidence="4">DUF2852 domain-containing protein</fullName>
    </recommendedName>
</protein>
<dbReference type="InterPro" id="IPR021273">
    <property type="entry name" value="DUF2852"/>
</dbReference>
<accession>A0A917Q594</accession>
<keyword evidence="1" id="KW-1133">Transmembrane helix</keyword>
<evidence type="ECO:0000256" key="1">
    <source>
        <dbReference type="SAM" id="Phobius"/>
    </source>
</evidence>
<name>A0A917Q594_9HYPH</name>